<dbReference type="EMBL" id="JALJOT010000006">
    <property type="protein sequence ID" value="KAK9909867.1"/>
    <property type="molecule type" value="Genomic_DNA"/>
</dbReference>
<evidence type="ECO:0000259" key="8">
    <source>
        <dbReference type="Pfam" id="PF04095"/>
    </source>
</evidence>
<comment type="similarity">
    <text evidence="1">Belongs to the NAPRTase family.</text>
</comment>
<keyword evidence="3" id="KW-0328">Glycosyltransferase</keyword>
<keyword evidence="2" id="KW-0662">Pyridine nucleotide biosynthesis</keyword>
<accession>A0ABR2YSI6</accession>
<feature type="domain" description="Nicotinate/nicotinamide phosphoribosyltransferase" evidence="8">
    <location>
        <begin position="157"/>
        <end position="386"/>
    </location>
</feature>
<reference evidence="9 10" key="1">
    <citation type="journal article" date="2024" name="Nat. Commun.">
        <title>Phylogenomics reveals the evolutionary origins of lichenization in chlorophyte algae.</title>
        <authorList>
            <person name="Puginier C."/>
            <person name="Libourel C."/>
            <person name="Otte J."/>
            <person name="Skaloud P."/>
            <person name="Haon M."/>
            <person name="Grisel S."/>
            <person name="Petersen M."/>
            <person name="Berrin J.G."/>
            <person name="Delaux P.M."/>
            <person name="Dal Grande F."/>
            <person name="Keller J."/>
        </authorList>
    </citation>
    <scope>NUCLEOTIDE SEQUENCE [LARGE SCALE GENOMIC DNA]</scope>
    <source>
        <strain evidence="9 10">SAG 216-7</strain>
    </source>
</reference>
<sequence>MVAYGEFRSGYGGDKEDTRMVFFGLRYILETYLLRQWTIEDVEKSEKFYRTHMAPAMTSFPFPKDLFLRFIEKHDGYFPIKLEALPEGICVNAHVPVYQITSTGEFAPLCTYLEVILTMIWYPTTVATLSRRARDVIEAAFEQSVEGGAVSPLVPSRLHDFGFRGCCTVEQSVLGGVAHLLNFDGTDTLSAAYYAQFELNDGEPIGVSIPATEHSVMTSWPSERDAILNMISHFGSGIFACVMDSYDYAKALAEVVPSIAQAQKGAGGYMVLRPDSGDPVEAVIAALEAAEKVFGVDTNSKGYKVPRGCGVIQGDGIDLQKLSEILAAVLEKGFSAEAVAFGMGGGLLQKVNRDTMSFATKLSHVVYADGTPADIMKTPTGDSAKISFPGSLAVKRVGGVPTVFPAEGGHVALEENLLKVVYDHGPIQNTWKNFKQLRQQVAQEWAALPKAADVVSEPLAEKVAKVRHDRHI</sequence>
<dbReference type="SUPFAM" id="SSF51690">
    <property type="entry name" value="Nicotinate/Quinolinate PRTase C-terminal domain-like"/>
    <property type="match status" value="1"/>
</dbReference>
<protein>
    <recommendedName>
        <fullName evidence="7">Nicotinamide phosphoribosyltransferase</fullName>
        <ecNumber evidence="6">2.4.2.12</ecNumber>
    </recommendedName>
</protein>
<dbReference type="PANTHER" id="PTHR43816">
    <property type="entry name" value="NICOTINAMIDE PHOSPHORIBOSYLTRANSFERASE"/>
    <property type="match status" value="1"/>
</dbReference>
<evidence type="ECO:0000256" key="5">
    <source>
        <dbReference type="ARBA" id="ARBA00035007"/>
    </source>
</evidence>
<dbReference type="PANTHER" id="PTHR43816:SF1">
    <property type="entry name" value="NICOTINAMIDE PHOSPHORIBOSYLTRANSFERASE"/>
    <property type="match status" value="1"/>
</dbReference>
<comment type="pathway">
    <text evidence="5">Cofactor biosynthesis; NAD(+) biosynthesis; nicotinamide D-ribonucleotide from 5-phospho-alpha-D-ribose 1-diphosphate and nicotinamide: step 1/1.</text>
</comment>
<evidence type="ECO:0000256" key="4">
    <source>
        <dbReference type="ARBA" id="ARBA00022679"/>
    </source>
</evidence>
<evidence type="ECO:0000256" key="7">
    <source>
        <dbReference type="ARBA" id="ARBA00035036"/>
    </source>
</evidence>
<proteinExistence type="inferred from homology"/>
<dbReference type="InterPro" id="IPR013785">
    <property type="entry name" value="Aldolase_TIM"/>
</dbReference>
<evidence type="ECO:0000313" key="10">
    <source>
        <dbReference type="Proteomes" id="UP001491310"/>
    </source>
</evidence>
<keyword evidence="4" id="KW-0808">Transferase</keyword>
<dbReference type="InterPro" id="IPR036068">
    <property type="entry name" value="Nicotinate_pribotase-like_C"/>
</dbReference>
<evidence type="ECO:0000256" key="3">
    <source>
        <dbReference type="ARBA" id="ARBA00022676"/>
    </source>
</evidence>
<dbReference type="PIRSF" id="PIRSF005943">
    <property type="entry name" value="NMPRT"/>
    <property type="match status" value="1"/>
</dbReference>
<keyword evidence="10" id="KW-1185">Reference proteome</keyword>
<dbReference type="Proteomes" id="UP001491310">
    <property type="component" value="Unassembled WGS sequence"/>
</dbReference>
<evidence type="ECO:0000256" key="1">
    <source>
        <dbReference type="ARBA" id="ARBA00010897"/>
    </source>
</evidence>
<dbReference type="Pfam" id="PF04095">
    <property type="entry name" value="NAPRTase"/>
    <property type="match status" value="1"/>
</dbReference>
<dbReference type="Gene3D" id="3.20.20.70">
    <property type="entry name" value="Aldolase class I"/>
    <property type="match status" value="1"/>
</dbReference>
<evidence type="ECO:0000256" key="2">
    <source>
        <dbReference type="ARBA" id="ARBA00022642"/>
    </source>
</evidence>
<dbReference type="InterPro" id="IPR016471">
    <property type="entry name" value="Nicotinamide_PRibTrfase"/>
</dbReference>
<name>A0ABR2YSI6_9CHLO</name>
<evidence type="ECO:0000256" key="6">
    <source>
        <dbReference type="ARBA" id="ARBA00035024"/>
    </source>
</evidence>
<dbReference type="EC" id="2.4.2.12" evidence="6"/>
<gene>
    <name evidence="9" type="ORF">WJX75_008746</name>
</gene>
<comment type="caution">
    <text evidence="9">The sequence shown here is derived from an EMBL/GenBank/DDBJ whole genome shotgun (WGS) entry which is preliminary data.</text>
</comment>
<organism evidence="9 10">
    <name type="scientific">Coccomyxa subellipsoidea</name>
    <dbReference type="NCBI Taxonomy" id="248742"/>
    <lineage>
        <taxon>Eukaryota</taxon>
        <taxon>Viridiplantae</taxon>
        <taxon>Chlorophyta</taxon>
        <taxon>core chlorophytes</taxon>
        <taxon>Trebouxiophyceae</taxon>
        <taxon>Trebouxiophyceae incertae sedis</taxon>
        <taxon>Coccomyxaceae</taxon>
        <taxon>Coccomyxa</taxon>
    </lineage>
</organism>
<evidence type="ECO:0000313" key="9">
    <source>
        <dbReference type="EMBL" id="KAK9909867.1"/>
    </source>
</evidence>
<dbReference type="InterPro" id="IPR041525">
    <property type="entry name" value="N/Namide_PRibTrfase"/>
</dbReference>